<dbReference type="EMBL" id="JAIWQS010000005">
    <property type="protein sequence ID" value="KAJ8763760.1"/>
    <property type="molecule type" value="Genomic_DNA"/>
</dbReference>
<sequence>MVFPRTCMRVSKYCGMIAQVDRFLVSCSFSDEKHSTAKNPSFVSHKIRGSVRPGLTYTPMIHRSGSTRSHSSLIGLRFTRTARNDAQEALFDYLHSTRSYSFSDAEHISKNSPNFLQMLLSKIDSEKYVKRSLAKFLRYNPINEFEPFLESLGLSPSEYSSLLPQHLMFLSDDHLLLENFNVLCNYGIPRGRMGKMYKEAREIFSYDYGLLSLKLQDYENLGLSKSTVIKLAGCCPTLLVGGVDSAFVKVMEKLSGLGLEKEWIGGYLSDDDSYNWRRLLDTMDFFEKWAIAQSSSGKMVYSLFGRLHKLGLKMNEIHSLIIQNPQILSAKCTKNLFRAVGFLFDIGMGAEDTRDMVATNMELLCSCSLKGPKTVCRELKISKESLCEIIREDPEKLFSLASKSRIKSSELASHLLTKRAEKTTFLVKLGYVENSEEMMIAQKKFRGRGDQLQERFDCLVQAGLDCHVVSSIIKHAPMVLNQSKDVIETKIDWLTNCLGYPLQSVVAFPAYLCYDLARIKKRFKLYVWLRDRGAAKSMLSLSTILACSDARFEKYFVDNYPEGRTMWENIKNVTSADHH</sequence>
<keyword evidence="3" id="KW-0809">Transit peptide</keyword>
<accession>A0AAV8TBU3</accession>
<keyword evidence="2" id="KW-0806">Transcription termination</keyword>
<dbReference type="PANTHER" id="PTHR13068">
    <property type="entry name" value="CGI-12 PROTEIN-RELATED"/>
    <property type="match status" value="1"/>
</dbReference>
<dbReference type="Gene3D" id="1.25.70.10">
    <property type="entry name" value="Transcription termination factor 3, mitochondrial"/>
    <property type="match status" value="2"/>
</dbReference>
<comment type="similarity">
    <text evidence="1">Belongs to the mTERF family.</text>
</comment>
<dbReference type="PANTHER" id="PTHR13068:SF103">
    <property type="entry name" value="MITOCHONDRIAL TRANSCRIPTION TERMINATION FACTOR FAMILY PROTEIN"/>
    <property type="match status" value="1"/>
</dbReference>
<evidence type="ECO:0000313" key="4">
    <source>
        <dbReference type="EMBL" id="KAJ8763760.1"/>
    </source>
</evidence>
<dbReference type="SMART" id="SM00733">
    <property type="entry name" value="Mterf"/>
    <property type="match status" value="5"/>
</dbReference>
<reference evidence="4 5" key="1">
    <citation type="submission" date="2021-09" db="EMBL/GenBank/DDBJ databases">
        <title>Genomic insights and catalytic innovation underlie evolution of tropane alkaloids biosynthesis.</title>
        <authorList>
            <person name="Wang Y.-J."/>
            <person name="Tian T."/>
            <person name="Huang J.-P."/>
            <person name="Huang S.-X."/>
        </authorList>
    </citation>
    <scope>NUCLEOTIDE SEQUENCE [LARGE SCALE GENOMIC DNA]</scope>
    <source>
        <strain evidence="4">KIB-2018</strain>
        <tissue evidence="4">Leaf</tissue>
    </source>
</reference>
<dbReference type="Proteomes" id="UP001159364">
    <property type="component" value="Linkage Group LG05"/>
</dbReference>
<gene>
    <name evidence="4" type="ORF">K2173_003542</name>
</gene>
<keyword evidence="2" id="KW-0804">Transcription</keyword>
<dbReference type="InterPro" id="IPR003690">
    <property type="entry name" value="MTERF"/>
</dbReference>
<dbReference type="AlphaFoldDB" id="A0AAV8TBU3"/>
<evidence type="ECO:0000256" key="2">
    <source>
        <dbReference type="ARBA" id="ARBA00022472"/>
    </source>
</evidence>
<keyword evidence="2" id="KW-0805">Transcription regulation</keyword>
<dbReference type="FunFam" id="1.25.70.10:FF:000019">
    <property type="entry name" value="mTERF family protein"/>
    <property type="match status" value="1"/>
</dbReference>
<evidence type="ECO:0000313" key="5">
    <source>
        <dbReference type="Proteomes" id="UP001159364"/>
    </source>
</evidence>
<comment type="caution">
    <text evidence="4">The sequence shown here is derived from an EMBL/GenBank/DDBJ whole genome shotgun (WGS) entry which is preliminary data.</text>
</comment>
<evidence type="ECO:0000256" key="1">
    <source>
        <dbReference type="ARBA" id="ARBA00007692"/>
    </source>
</evidence>
<dbReference type="GO" id="GO:0003676">
    <property type="term" value="F:nucleic acid binding"/>
    <property type="evidence" value="ECO:0007669"/>
    <property type="project" value="InterPro"/>
</dbReference>
<name>A0AAV8TBU3_9ROSI</name>
<organism evidence="4 5">
    <name type="scientific">Erythroxylum novogranatense</name>
    <dbReference type="NCBI Taxonomy" id="1862640"/>
    <lineage>
        <taxon>Eukaryota</taxon>
        <taxon>Viridiplantae</taxon>
        <taxon>Streptophyta</taxon>
        <taxon>Embryophyta</taxon>
        <taxon>Tracheophyta</taxon>
        <taxon>Spermatophyta</taxon>
        <taxon>Magnoliopsida</taxon>
        <taxon>eudicotyledons</taxon>
        <taxon>Gunneridae</taxon>
        <taxon>Pentapetalae</taxon>
        <taxon>rosids</taxon>
        <taxon>fabids</taxon>
        <taxon>Malpighiales</taxon>
        <taxon>Erythroxylaceae</taxon>
        <taxon>Erythroxylum</taxon>
    </lineage>
</organism>
<keyword evidence="5" id="KW-1185">Reference proteome</keyword>
<evidence type="ECO:0000256" key="3">
    <source>
        <dbReference type="ARBA" id="ARBA00022946"/>
    </source>
</evidence>
<dbReference type="InterPro" id="IPR038538">
    <property type="entry name" value="MTERF_sf"/>
</dbReference>
<dbReference type="GO" id="GO:0006353">
    <property type="term" value="P:DNA-templated transcription termination"/>
    <property type="evidence" value="ECO:0007669"/>
    <property type="project" value="UniProtKB-KW"/>
</dbReference>
<dbReference type="Pfam" id="PF02536">
    <property type="entry name" value="mTERF"/>
    <property type="match status" value="1"/>
</dbReference>
<proteinExistence type="inferred from homology"/>
<protein>
    <submittedName>
        <fullName evidence="4">Uncharacterized protein</fullName>
    </submittedName>
</protein>